<protein>
    <submittedName>
        <fullName evidence="1">Uncharacterized protein</fullName>
    </submittedName>
</protein>
<dbReference type="EMBL" id="CAADFK010000097">
    <property type="protein sequence ID" value="VFK16557.1"/>
    <property type="molecule type" value="Genomic_DNA"/>
</dbReference>
<organism evidence="1">
    <name type="scientific">Candidatus Kentrum sp. LPFa</name>
    <dbReference type="NCBI Taxonomy" id="2126335"/>
    <lineage>
        <taxon>Bacteria</taxon>
        <taxon>Pseudomonadati</taxon>
        <taxon>Pseudomonadota</taxon>
        <taxon>Gammaproteobacteria</taxon>
        <taxon>Candidatus Kentrum</taxon>
    </lineage>
</organism>
<name>A0A450WHL4_9GAMM</name>
<sequence>MSSYVSSIQETDFSFVREKTSRYIEHETTERFRHAECEFKKFLTLVKFGQGPLAIPSSAVDEIWHAFILYTPQYRQFCEEVFGFFVDHQPNSVETPVPTSAISNFYAEYEKHFGQPDPIWFEDFDEETASLLRGKSVPEWFSTQYKWSGWPGRLKPA</sequence>
<gene>
    <name evidence="1" type="ORF">BECKLPF1236B_GA0070989_109713</name>
</gene>
<accession>A0A450WHL4</accession>
<reference evidence="1" key="1">
    <citation type="submission" date="2019-02" db="EMBL/GenBank/DDBJ databases">
        <authorList>
            <person name="Gruber-Vodicka R. H."/>
            <person name="Seah K. B. B."/>
        </authorList>
    </citation>
    <scope>NUCLEOTIDE SEQUENCE</scope>
    <source>
        <strain evidence="1">BECK_S313</strain>
    </source>
</reference>
<evidence type="ECO:0000313" key="1">
    <source>
        <dbReference type="EMBL" id="VFK16557.1"/>
    </source>
</evidence>
<dbReference type="AlphaFoldDB" id="A0A450WHL4"/>
<proteinExistence type="predicted"/>